<reference evidence="1 2" key="1">
    <citation type="submission" date="2019-05" db="EMBL/GenBank/DDBJ databases">
        <title>Another draft genome of Portunus trituberculatus and its Hox gene families provides insights of decapod evolution.</title>
        <authorList>
            <person name="Jeong J.-H."/>
            <person name="Song I."/>
            <person name="Kim S."/>
            <person name="Choi T."/>
            <person name="Kim D."/>
            <person name="Ryu S."/>
            <person name="Kim W."/>
        </authorList>
    </citation>
    <scope>NUCLEOTIDE SEQUENCE [LARGE SCALE GENOMIC DNA]</scope>
    <source>
        <tissue evidence="1">Muscle</tissue>
    </source>
</reference>
<dbReference type="EMBL" id="VSRR010065424">
    <property type="protein sequence ID" value="MPC84429.1"/>
    <property type="molecule type" value="Genomic_DNA"/>
</dbReference>
<evidence type="ECO:0000313" key="2">
    <source>
        <dbReference type="Proteomes" id="UP000324222"/>
    </source>
</evidence>
<accession>A0A5B7IQR1</accession>
<proteinExistence type="predicted"/>
<protein>
    <submittedName>
        <fullName evidence="1">Uncharacterized protein</fullName>
    </submittedName>
</protein>
<sequence length="124" mass="14143">MRHGHSKLVPLLGRRRTTSRPVWHGGAQKIVKPEVGDRRPAWGPVAQQTSLPVVYRHRRLHDVHYYTILSSVTTSEIPRLRQAPTPQERRYNFALFTSKICTTTGMHWAGRKVRRGGEGLAKGK</sequence>
<keyword evidence="2" id="KW-1185">Reference proteome</keyword>
<name>A0A5B7IQR1_PORTR</name>
<comment type="caution">
    <text evidence="1">The sequence shown here is derived from an EMBL/GenBank/DDBJ whole genome shotgun (WGS) entry which is preliminary data.</text>
</comment>
<gene>
    <name evidence="1" type="ORF">E2C01_079167</name>
</gene>
<evidence type="ECO:0000313" key="1">
    <source>
        <dbReference type="EMBL" id="MPC84429.1"/>
    </source>
</evidence>
<organism evidence="1 2">
    <name type="scientific">Portunus trituberculatus</name>
    <name type="common">Swimming crab</name>
    <name type="synonym">Neptunus trituberculatus</name>
    <dbReference type="NCBI Taxonomy" id="210409"/>
    <lineage>
        <taxon>Eukaryota</taxon>
        <taxon>Metazoa</taxon>
        <taxon>Ecdysozoa</taxon>
        <taxon>Arthropoda</taxon>
        <taxon>Crustacea</taxon>
        <taxon>Multicrustacea</taxon>
        <taxon>Malacostraca</taxon>
        <taxon>Eumalacostraca</taxon>
        <taxon>Eucarida</taxon>
        <taxon>Decapoda</taxon>
        <taxon>Pleocyemata</taxon>
        <taxon>Brachyura</taxon>
        <taxon>Eubrachyura</taxon>
        <taxon>Portunoidea</taxon>
        <taxon>Portunidae</taxon>
        <taxon>Portuninae</taxon>
        <taxon>Portunus</taxon>
    </lineage>
</organism>
<dbReference type="Proteomes" id="UP000324222">
    <property type="component" value="Unassembled WGS sequence"/>
</dbReference>
<dbReference type="AlphaFoldDB" id="A0A5B7IQR1"/>